<dbReference type="Proteomes" id="UP001243009">
    <property type="component" value="Unassembled WGS sequence"/>
</dbReference>
<evidence type="ECO:0000313" key="1">
    <source>
        <dbReference type="EMBL" id="MDO9714816.1"/>
    </source>
</evidence>
<reference evidence="1 2" key="1">
    <citation type="submission" date="2023-08" db="EMBL/GenBank/DDBJ databases">
        <title>The draft genome sequence of Paracraurococcus sp. LOR1-02.</title>
        <authorList>
            <person name="Kingkaew E."/>
            <person name="Tanasupawat S."/>
        </authorList>
    </citation>
    <scope>NUCLEOTIDE SEQUENCE [LARGE SCALE GENOMIC DNA]</scope>
    <source>
        <strain evidence="1 2">LOR1-02</strain>
    </source>
</reference>
<name>A0ABT9EF28_9PROT</name>
<evidence type="ECO:0000313" key="2">
    <source>
        <dbReference type="Proteomes" id="UP001243009"/>
    </source>
</evidence>
<feature type="non-terminal residue" evidence="1">
    <location>
        <position position="1"/>
    </location>
</feature>
<keyword evidence="2" id="KW-1185">Reference proteome</keyword>
<accession>A0ABT9EF28</accession>
<proteinExistence type="predicted"/>
<sequence length="72" mass="8233">AAKRFIMFMMEAEQYDPWLTGCIGYWPQPLEAYRQSAVWSSDPKLALFKDAMNLRRWSGYKGPISQASGAVN</sequence>
<dbReference type="EMBL" id="JAUTWS010000631">
    <property type="protein sequence ID" value="MDO9714816.1"/>
    <property type="molecule type" value="Genomic_DNA"/>
</dbReference>
<gene>
    <name evidence="1" type="ORF">Q7A36_41510</name>
</gene>
<feature type="non-terminal residue" evidence="1">
    <location>
        <position position="72"/>
    </location>
</feature>
<organism evidence="1 2">
    <name type="scientific">Paracraurococcus lichenis</name>
    <dbReference type="NCBI Taxonomy" id="3064888"/>
    <lineage>
        <taxon>Bacteria</taxon>
        <taxon>Pseudomonadati</taxon>
        <taxon>Pseudomonadota</taxon>
        <taxon>Alphaproteobacteria</taxon>
        <taxon>Acetobacterales</taxon>
        <taxon>Roseomonadaceae</taxon>
        <taxon>Paracraurococcus</taxon>
    </lineage>
</organism>
<comment type="caution">
    <text evidence="1">The sequence shown here is derived from an EMBL/GenBank/DDBJ whole genome shotgun (WGS) entry which is preliminary data.</text>
</comment>
<protein>
    <submittedName>
        <fullName evidence="1">Carbohydrate ABC transporter substrate-binding protein</fullName>
    </submittedName>
</protein>